<reference evidence="1 2" key="1">
    <citation type="submission" date="2021-03" db="EMBL/GenBank/DDBJ databases">
        <title>Genomic Encyclopedia of Type Strains, Phase IV (KMG-IV): sequencing the most valuable type-strain genomes for metagenomic binning, comparative biology and taxonomic classification.</title>
        <authorList>
            <person name="Goeker M."/>
        </authorList>
    </citation>
    <scope>NUCLEOTIDE SEQUENCE [LARGE SCALE GENOMIC DNA]</scope>
    <source>
        <strain evidence="1 2">DSM 23491</strain>
    </source>
</reference>
<accession>A0ABS4GZ17</accession>
<sequence>MKELKLTKQQFQEIVDAYDMYVEEIESFLNIETGDVVTLRTFDRDEEDEELSEIIEEGFHETYFRIPKRDSDEGYTDMVDFAATIEDTML</sequence>
<organism evidence="1 2">
    <name type="scientific">Paenibacillus sediminis</name>
    <dbReference type="NCBI Taxonomy" id="664909"/>
    <lineage>
        <taxon>Bacteria</taxon>
        <taxon>Bacillati</taxon>
        <taxon>Bacillota</taxon>
        <taxon>Bacilli</taxon>
        <taxon>Bacillales</taxon>
        <taxon>Paenibacillaceae</taxon>
        <taxon>Paenibacillus</taxon>
    </lineage>
</organism>
<evidence type="ECO:0000313" key="1">
    <source>
        <dbReference type="EMBL" id="MBP1935287.1"/>
    </source>
</evidence>
<gene>
    <name evidence="1" type="ORF">J2Z20_000148</name>
</gene>
<name>A0ABS4GZ17_9BACL</name>
<evidence type="ECO:0000313" key="2">
    <source>
        <dbReference type="Proteomes" id="UP001519273"/>
    </source>
</evidence>
<protein>
    <submittedName>
        <fullName evidence="1">DNA-directed RNA polymerase sigma subunit (Sigma70/sigma32)</fullName>
    </submittedName>
</protein>
<dbReference type="GO" id="GO:0000428">
    <property type="term" value="C:DNA-directed RNA polymerase complex"/>
    <property type="evidence" value="ECO:0007669"/>
    <property type="project" value="UniProtKB-KW"/>
</dbReference>
<keyword evidence="1" id="KW-0240">DNA-directed RNA polymerase</keyword>
<proteinExistence type="predicted"/>
<comment type="caution">
    <text evidence="1">The sequence shown here is derived from an EMBL/GenBank/DDBJ whole genome shotgun (WGS) entry which is preliminary data.</text>
</comment>
<keyword evidence="2" id="KW-1185">Reference proteome</keyword>
<dbReference type="RefSeq" id="WP_245251818.1">
    <property type="nucleotide sequence ID" value="NZ_CBCRVE010000001.1"/>
</dbReference>
<keyword evidence="1" id="KW-0804">Transcription</keyword>
<dbReference type="Proteomes" id="UP001519273">
    <property type="component" value="Unassembled WGS sequence"/>
</dbReference>
<dbReference type="EMBL" id="JAGGKP010000001">
    <property type="protein sequence ID" value="MBP1935287.1"/>
    <property type="molecule type" value="Genomic_DNA"/>
</dbReference>